<feature type="region of interest" description="Disordered" evidence="1">
    <location>
        <begin position="1"/>
        <end position="21"/>
    </location>
</feature>
<feature type="region of interest" description="Disordered" evidence="1">
    <location>
        <begin position="1046"/>
        <end position="1084"/>
    </location>
</feature>
<protein>
    <submittedName>
        <fullName evidence="2">Uncharacterized protein</fullName>
    </submittedName>
</protein>
<dbReference type="VEuPathDB" id="TriTrypDB:BSAL_24075"/>
<feature type="region of interest" description="Disordered" evidence="1">
    <location>
        <begin position="156"/>
        <end position="255"/>
    </location>
</feature>
<dbReference type="Proteomes" id="UP000051952">
    <property type="component" value="Unassembled WGS sequence"/>
</dbReference>
<accession>A0A0S4JIB7</accession>
<feature type="region of interest" description="Disordered" evidence="1">
    <location>
        <begin position="56"/>
        <end position="77"/>
    </location>
</feature>
<gene>
    <name evidence="2" type="ORF">BSAL_24075</name>
</gene>
<evidence type="ECO:0000256" key="1">
    <source>
        <dbReference type="SAM" id="MobiDB-lite"/>
    </source>
</evidence>
<name>A0A0S4JIB7_BODSA</name>
<reference evidence="3" key="1">
    <citation type="submission" date="2015-09" db="EMBL/GenBank/DDBJ databases">
        <authorList>
            <consortium name="Pathogen Informatics"/>
        </authorList>
    </citation>
    <scope>NUCLEOTIDE SEQUENCE [LARGE SCALE GENOMIC DNA]</scope>
    <source>
        <strain evidence="3">Lake Konstanz</strain>
    </source>
</reference>
<dbReference type="EMBL" id="CYKH01001779">
    <property type="protein sequence ID" value="CUG89920.1"/>
    <property type="molecule type" value="Genomic_DNA"/>
</dbReference>
<sequence>MIHTTKNKGEMPAQSQSSAIEQSVKRCEELTAVFNQRDIFSNDVNLTRARTLAIAADSSSGGATRKKNSSSPAPHMFSTSVLGKSSMSAKSHHTNHSAALMGNMSGGEKASKIPIGMQALQNRLLEVEEASATAQARGSSVDAELSKIRAQIYEKEGANGGGAPSPPVPAHRRNNNAKTNGGGAGKYATTNNSSNNNNSRHAAGGGASAVMAQMKQYGHSSSPAPYPTAETPIGYRASSDGSSRRLDGVDHSSVQNSRIQESHVQMLGKVPEPVERGTLAPSEWFQKSTEHLEYPEAEKETRQHFKKRDELKRGVTPVERYTVPFTTKMTEKERAWQEGSAKVSISIIHPDPLAALRKSSSQPAKPKDDGDDEPQPPRVVNGKSRMISPTDRAVSPIQKRQRPPPPATSKPSAAKKSSVASPSGGDEPAADNFEKMQDRDQFIRLARSSRQARKVYESSIAKELLAAANMLGPHVPLFANQPRKQKRTKPQLDDGSGDEGSFLKRPDDDEDDEDAQSQLSFSSSDSEEMCEDSHMEAEREGIRHLGDDDSAPQIPGLRGFTSDEKTNDLQDTCDLVECCVVCLCQQLSGSRSAITREQVILRSILIHALHTALPPLEDELSRRLAFINKKVSVPPAQRRTDAALISRLLRSWVKGIEVLLTLDMGTINEEGIPFSVHNEGHLSRMIQNYCRLHEGKDDRVQRLFERWRANKEEADSAIIRNDTAKLLKPPPPQQSKALDIVNHFRNVAAVTTDDLALLDHQTATVTAKQRDLAQVFLDRITKFLPLPDESKTIAQRRVEQVAEFTEADLMLRHQPPNLKHVLLHYTGLLRHAQHLSTTNSLVQPSTNSTAGASVPSQHLLATPAAGNGSAESFSLLQQNSTNFSFGAANVSTAGVTKFLNVFRTSWGRTPLTGEVEESEAADRATTMQNNTMIMLFDAYFRLLSPLLQERVKLLVRDEKKRSAELRAKMKADAEAFHRALDEIGHVVKADPQMEARKEALHQVERYQLIDKYTVSKIDPSTSDKLRKSIESSEAWFGYETSRRAARAAAANPQNDDSTWNDDAESDKQANNNNRGSPAGGTSRMEMIRIRKLQELEACWQKLNIGYSLRVTLHDKWNHPTKELRHIDTALKLYRDCIAAVELREAAVAKVIDNEKCNDKTERNANRNELFSTMCSAGQRCELVAKKLFNDTGDELFVKSDMYLAKIRDDFTRISKMIRSTT</sequence>
<keyword evidence="3" id="KW-1185">Reference proteome</keyword>
<feature type="compositionally biased region" description="Low complexity" evidence="1">
    <location>
        <begin position="186"/>
        <end position="199"/>
    </location>
</feature>
<feature type="compositionally biased region" description="Low complexity" evidence="1">
    <location>
        <begin position="409"/>
        <end position="423"/>
    </location>
</feature>
<evidence type="ECO:0000313" key="3">
    <source>
        <dbReference type="Proteomes" id="UP000051952"/>
    </source>
</evidence>
<dbReference type="AlphaFoldDB" id="A0A0S4JIB7"/>
<organism evidence="2 3">
    <name type="scientific">Bodo saltans</name>
    <name type="common">Flagellated protozoan</name>
    <dbReference type="NCBI Taxonomy" id="75058"/>
    <lineage>
        <taxon>Eukaryota</taxon>
        <taxon>Discoba</taxon>
        <taxon>Euglenozoa</taxon>
        <taxon>Kinetoplastea</taxon>
        <taxon>Metakinetoplastina</taxon>
        <taxon>Eubodonida</taxon>
        <taxon>Bodonidae</taxon>
        <taxon>Bodo</taxon>
    </lineage>
</organism>
<feature type="region of interest" description="Disordered" evidence="1">
    <location>
        <begin position="476"/>
        <end position="538"/>
    </location>
</feature>
<feature type="region of interest" description="Disordered" evidence="1">
    <location>
        <begin position="357"/>
        <end position="436"/>
    </location>
</feature>
<evidence type="ECO:0000313" key="2">
    <source>
        <dbReference type="EMBL" id="CUG89920.1"/>
    </source>
</evidence>
<proteinExistence type="predicted"/>